<feature type="compositionally biased region" description="Basic and acidic residues" evidence="6">
    <location>
        <begin position="785"/>
        <end position="800"/>
    </location>
</feature>
<feature type="transmembrane region" description="Helical" evidence="7">
    <location>
        <begin position="297"/>
        <end position="318"/>
    </location>
</feature>
<evidence type="ECO:0000256" key="7">
    <source>
        <dbReference type="SAM" id="Phobius"/>
    </source>
</evidence>
<feature type="transmembrane region" description="Helical" evidence="7">
    <location>
        <begin position="347"/>
        <end position="363"/>
    </location>
</feature>
<evidence type="ECO:0000256" key="6">
    <source>
        <dbReference type="SAM" id="MobiDB-lite"/>
    </source>
</evidence>
<sequence length="1021" mass="105048">MNAGQQGEGARVTESSSAGSSDAGTTSRAGRSPVEGTGVGGDTGVFKVLDARLLPAALCCWGATIVALTAGWKAGLALSAALTVSAIGLWGLLLSALAHRSERWRAAALVALAAVVLGAGFAAAAAWRDHGVATHPLRAASGQALRVVVTPIDDPKPLRGNAFGGSRRWVVRADLREYRRGGMTVRAGGSVVILASGHEWSELAPGRPVEFRARVDHPTRSDLTVVALNAQEPPTVAGPLPWWQRIANSVRTDFAASATRALSPDAAGLLPALVVGDTSALSDHVRDDFDIAGLQHLTVVSGANFTILLSVVLFAVRLLTLGPRAAAAVAGVALVMFVVIVRPDPSVLRAGAMGAITLLAVLTGRRKQALPALCAAIIALLALWPGLAVDGGFALSVVATGGLILLAPSWADWLRAKGWWRMPAEIVAVSAGAFVVTTPIMIALTGKLSLVAVLANVLVAPVIAPITVIGASGAVLSCLWSPLADIFLCCAAPPLWWLLSVARHAAALPGATVTVPGGLAGGLIAGVLVAVAVAALRAPAVRRIAAAVVVGIAAVLVPVRLWHPGWPPNDWVIAACDVGQGDGLALAVGPGAAIVIDVGPDPRPIRTCLDRLRISRIPLLILTHPHADHIGGLAGALHDRTVDAIAVGIHELDGLPPLTAPARSTPGTAAGCATATPIAPAANGPGRSVVANMYAGGHPFDPATVGQSSAVDSHARIVDTSGRLYLEDRPVYVGGEADPGDDRAHAEPRDGSRRAGTERGFSGAEARADDEGGRTPLDAGGRHGSAPDESARARRDDRTVAERRWSVIGPGTSRATWRTQTACSPASYGRVTVEHRSGGEDPRGPVTDLAQVASVARRAGVPLLQLSAGHILTFGAIELEVLAPSKNGPRPVRVAETEDANDRSVVVSARTPAGRILLTGDIEAPAQRALMRAGIPIQADILKLPHHGSRTTTKEFLESVRPRLVLVCVGTANTFGHPNPAVLAYLDALGATVGRTDQHGDIAVLGEVGRLRMTSARGRQG</sequence>
<feature type="transmembrane region" description="Helical" evidence="7">
    <location>
        <begin position="325"/>
        <end position="341"/>
    </location>
</feature>
<dbReference type="InterPro" id="IPR052159">
    <property type="entry name" value="Competence_DNA_uptake"/>
</dbReference>
<evidence type="ECO:0000256" key="4">
    <source>
        <dbReference type="ARBA" id="ARBA00022989"/>
    </source>
</evidence>
<feature type="domain" description="Metallo-beta-lactamase" evidence="8">
    <location>
        <begin position="587"/>
        <end position="666"/>
    </location>
</feature>
<name>A0ABS0D2U6_9NOCA</name>
<dbReference type="InterPro" id="IPR001279">
    <property type="entry name" value="Metallo-B-lactamas"/>
</dbReference>
<reference evidence="10 11" key="1">
    <citation type="submission" date="2020-10" db="EMBL/GenBank/DDBJ databases">
        <title>Identification of Nocardia species via Next-generation sequencing and recognition of intraspecies genetic diversity.</title>
        <authorList>
            <person name="Li P."/>
            <person name="Li P."/>
            <person name="Lu B."/>
        </authorList>
    </citation>
    <scope>NUCLEOTIDE SEQUENCE [LARGE SCALE GENOMIC DNA]</scope>
    <source>
        <strain evidence="10 11">BJ06-0157</strain>
    </source>
</reference>
<feature type="domain" description="ComEC/Rec2-related protein" evidence="9">
    <location>
        <begin position="273"/>
        <end position="536"/>
    </location>
</feature>
<feature type="transmembrane region" description="Helical" evidence="7">
    <location>
        <begin position="78"/>
        <end position="99"/>
    </location>
</feature>
<dbReference type="NCBIfam" id="TIGR00360">
    <property type="entry name" value="ComEC_N-term"/>
    <property type="match status" value="1"/>
</dbReference>
<keyword evidence="4 7" id="KW-1133">Transmembrane helix</keyword>
<keyword evidence="11" id="KW-1185">Reference proteome</keyword>
<dbReference type="SUPFAM" id="SSF56281">
    <property type="entry name" value="Metallo-hydrolase/oxidoreductase"/>
    <property type="match status" value="2"/>
</dbReference>
<feature type="transmembrane region" description="Helical" evidence="7">
    <location>
        <begin position="106"/>
        <end position="127"/>
    </location>
</feature>
<feature type="compositionally biased region" description="Basic and acidic residues" evidence="6">
    <location>
        <begin position="740"/>
        <end position="757"/>
    </location>
</feature>
<dbReference type="PANTHER" id="PTHR30619">
    <property type="entry name" value="DNA INTERNALIZATION/COMPETENCE PROTEIN COMEC/REC2"/>
    <property type="match status" value="1"/>
</dbReference>
<feature type="transmembrane region" description="Helical" evidence="7">
    <location>
        <begin position="519"/>
        <end position="537"/>
    </location>
</feature>
<feature type="transmembrane region" description="Helical" evidence="7">
    <location>
        <begin position="450"/>
        <end position="471"/>
    </location>
</feature>
<dbReference type="RefSeq" id="WP_195133902.1">
    <property type="nucleotide sequence ID" value="NZ_JADLQX010000053.1"/>
</dbReference>
<feature type="region of interest" description="Disordered" evidence="6">
    <location>
        <begin position="729"/>
        <end position="800"/>
    </location>
</feature>
<feature type="transmembrane region" description="Helical" evidence="7">
    <location>
        <begin position="426"/>
        <end position="444"/>
    </location>
</feature>
<dbReference type="EMBL" id="JADLQX010000053">
    <property type="protein sequence ID" value="MBF6302720.1"/>
    <property type="molecule type" value="Genomic_DNA"/>
</dbReference>
<dbReference type="Pfam" id="PF03772">
    <property type="entry name" value="Competence"/>
    <property type="match status" value="1"/>
</dbReference>
<feature type="transmembrane region" description="Helical" evidence="7">
    <location>
        <begin position="370"/>
        <end position="387"/>
    </location>
</feature>
<dbReference type="InterPro" id="IPR004477">
    <property type="entry name" value="ComEC_N"/>
</dbReference>
<keyword evidence="5 7" id="KW-0472">Membrane</keyword>
<keyword evidence="3 7" id="KW-0812">Transmembrane</keyword>
<organism evidence="10 11">
    <name type="scientific">Nocardia amamiensis</name>
    <dbReference type="NCBI Taxonomy" id="404578"/>
    <lineage>
        <taxon>Bacteria</taxon>
        <taxon>Bacillati</taxon>
        <taxon>Actinomycetota</taxon>
        <taxon>Actinomycetes</taxon>
        <taxon>Mycobacteriales</taxon>
        <taxon>Nocardiaceae</taxon>
        <taxon>Nocardia</taxon>
    </lineage>
</organism>
<comment type="subcellular location">
    <subcellularLocation>
        <location evidence="1">Cell membrane</location>
        <topology evidence="1">Multi-pass membrane protein</topology>
    </subcellularLocation>
</comment>
<feature type="transmembrane region" description="Helical" evidence="7">
    <location>
        <begin position="53"/>
        <end position="72"/>
    </location>
</feature>
<protein>
    <submittedName>
        <fullName evidence="10">ComEC/Rec2 family competence protein</fullName>
    </submittedName>
</protein>
<keyword evidence="2" id="KW-1003">Cell membrane</keyword>
<feature type="compositionally biased region" description="Low complexity" evidence="6">
    <location>
        <begin position="13"/>
        <end position="30"/>
    </location>
</feature>
<dbReference type="Pfam" id="PF00753">
    <property type="entry name" value="Lactamase_B"/>
    <property type="match status" value="1"/>
</dbReference>
<evidence type="ECO:0000259" key="8">
    <source>
        <dbReference type="Pfam" id="PF00753"/>
    </source>
</evidence>
<evidence type="ECO:0000313" key="11">
    <source>
        <dbReference type="Proteomes" id="UP000702209"/>
    </source>
</evidence>
<feature type="region of interest" description="Disordered" evidence="6">
    <location>
        <begin position="1"/>
        <end position="36"/>
    </location>
</feature>
<evidence type="ECO:0000256" key="1">
    <source>
        <dbReference type="ARBA" id="ARBA00004651"/>
    </source>
</evidence>
<feature type="transmembrane region" description="Helical" evidence="7">
    <location>
        <begin position="544"/>
        <end position="563"/>
    </location>
</feature>
<comment type="caution">
    <text evidence="10">The sequence shown here is derived from an EMBL/GenBank/DDBJ whole genome shotgun (WGS) entry which is preliminary data.</text>
</comment>
<accession>A0ABS0D2U6</accession>
<feature type="transmembrane region" description="Helical" evidence="7">
    <location>
        <begin position="478"/>
        <end position="499"/>
    </location>
</feature>
<evidence type="ECO:0000256" key="3">
    <source>
        <dbReference type="ARBA" id="ARBA00022692"/>
    </source>
</evidence>
<dbReference type="Gene3D" id="3.60.15.10">
    <property type="entry name" value="Ribonuclease Z/Hydroxyacylglutathione hydrolase-like"/>
    <property type="match status" value="1"/>
</dbReference>
<evidence type="ECO:0000313" key="10">
    <source>
        <dbReference type="EMBL" id="MBF6302720.1"/>
    </source>
</evidence>
<evidence type="ECO:0000259" key="9">
    <source>
        <dbReference type="Pfam" id="PF03772"/>
    </source>
</evidence>
<dbReference type="PANTHER" id="PTHR30619:SF1">
    <property type="entry name" value="RECOMBINATION PROTEIN 2"/>
    <property type="match status" value="1"/>
</dbReference>
<evidence type="ECO:0000256" key="2">
    <source>
        <dbReference type="ARBA" id="ARBA00022475"/>
    </source>
</evidence>
<feature type="transmembrane region" description="Helical" evidence="7">
    <location>
        <begin position="393"/>
        <end position="414"/>
    </location>
</feature>
<dbReference type="InterPro" id="IPR036866">
    <property type="entry name" value="RibonucZ/Hydroxyglut_hydro"/>
</dbReference>
<dbReference type="Proteomes" id="UP000702209">
    <property type="component" value="Unassembled WGS sequence"/>
</dbReference>
<proteinExistence type="predicted"/>
<gene>
    <name evidence="10" type="ORF">IU459_35085</name>
</gene>
<evidence type="ECO:0000256" key="5">
    <source>
        <dbReference type="ARBA" id="ARBA00023136"/>
    </source>
</evidence>